<accession>A0A9P4UW34</accession>
<dbReference type="Proteomes" id="UP000799444">
    <property type="component" value="Unassembled WGS sequence"/>
</dbReference>
<dbReference type="Pfam" id="PF01965">
    <property type="entry name" value="DJ-1_PfpI"/>
    <property type="match status" value="1"/>
</dbReference>
<evidence type="ECO:0000313" key="2">
    <source>
        <dbReference type="EMBL" id="KAF2727501.1"/>
    </source>
</evidence>
<feature type="domain" description="DJ-1/PfpI" evidence="1">
    <location>
        <begin position="8"/>
        <end position="152"/>
    </location>
</feature>
<dbReference type="EMBL" id="ML996328">
    <property type="protein sequence ID" value="KAF2727501.1"/>
    <property type="molecule type" value="Genomic_DNA"/>
</dbReference>
<proteinExistence type="predicted"/>
<comment type="caution">
    <text evidence="2">The sequence shown here is derived from an EMBL/GenBank/DDBJ whole genome shotgun (WGS) entry which is preliminary data.</text>
</comment>
<evidence type="ECO:0000259" key="1">
    <source>
        <dbReference type="Pfam" id="PF01965"/>
    </source>
</evidence>
<dbReference type="SUPFAM" id="SSF52317">
    <property type="entry name" value="Class I glutamine amidotransferase-like"/>
    <property type="match status" value="1"/>
</dbReference>
<keyword evidence="3" id="KW-1185">Reference proteome</keyword>
<gene>
    <name evidence="2" type="ORF">EJ04DRAFT_547222</name>
</gene>
<dbReference type="AlphaFoldDB" id="A0A9P4UW34"/>
<protein>
    <submittedName>
        <fullName evidence="2">Class I glutamine amidotransferase-like protein</fullName>
    </submittedName>
</protein>
<dbReference type="PANTHER" id="PTHR43130">
    <property type="entry name" value="ARAC-FAMILY TRANSCRIPTIONAL REGULATOR"/>
    <property type="match status" value="1"/>
</dbReference>
<sequence>MASVFNTAVLLYPGADVLDFSGPVEIFSTTPPPDTPKSFSVTTFAAENPLKAANGELVYVPAKSLDDVAASLVDYDILVVPGAWPEKIAEYVGGETGKKVVALVKKFSELPPRKEVGKRVILSVCSGALILGYSGILAGRTVTTHHMCYELLGEIIDKEAGGDGKANVVKKRWVDAGKTESGVQIVNAGGVSSGIDASLFVVESLVGKEKADWAAEIAEFGRRGQDEAWGVKST</sequence>
<dbReference type="PANTHER" id="PTHR43130:SF3">
    <property type="entry name" value="HTH-TYPE TRANSCRIPTIONAL REGULATOR RV1931C"/>
    <property type="match status" value="1"/>
</dbReference>
<name>A0A9P4UW34_9PLEO</name>
<keyword evidence="2" id="KW-0315">Glutamine amidotransferase</keyword>
<dbReference type="Gene3D" id="3.40.50.880">
    <property type="match status" value="1"/>
</dbReference>
<reference evidence="2" key="1">
    <citation type="journal article" date="2020" name="Stud. Mycol.">
        <title>101 Dothideomycetes genomes: a test case for predicting lifestyles and emergence of pathogens.</title>
        <authorList>
            <person name="Haridas S."/>
            <person name="Albert R."/>
            <person name="Binder M."/>
            <person name="Bloem J."/>
            <person name="Labutti K."/>
            <person name="Salamov A."/>
            <person name="Andreopoulos B."/>
            <person name="Baker S."/>
            <person name="Barry K."/>
            <person name="Bills G."/>
            <person name="Bluhm B."/>
            <person name="Cannon C."/>
            <person name="Castanera R."/>
            <person name="Culley D."/>
            <person name="Daum C."/>
            <person name="Ezra D."/>
            <person name="Gonzalez J."/>
            <person name="Henrissat B."/>
            <person name="Kuo A."/>
            <person name="Liang C."/>
            <person name="Lipzen A."/>
            <person name="Lutzoni F."/>
            <person name="Magnuson J."/>
            <person name="Mondo S."/>
            <person name="Nolan M."/>
            <person name="Ohm R."/>
            <person name="Pangilinan J."/>
            <person name="Park H.-J."/>
            <person name="Ramirez L."/>
            <person name="Alfaro M."/>
            <person name="Sun H."/>
            <person name="Tritt A."/>
            <person name="Yoshinaga Y."/>
            <person name="Zwiers L.-H."/>
            <person name="Turgeon B."/>
            <person name="Goodwin S."/>
            <person name="Spatafora J."/>
            <person name="Crous P."/>
            <person name="Grigoriev I."/>
        </authorList>
    </citation>
    <scope>NUCLEOTIDE SEQUENCE</scope>
    <source>
        <strain evidence="2">CBS 125425</strain>
    </source>
</reference>
<organism evidence="2 3">
    <name type="scientific">Polyplosphaeria fusca</name>
    <dbReference type="NCBI Taxonomy" id="682080"/>
    <lineage>
        <taxon>Eukaryota</taxon>
        <taxon>Fungi</taxon>
        <taxon>Dikarya</taxon>
        <taxon>Ascomycota</taxon>
        <taxon>Pezizomycotina</taxon>
        <taxon>Dothideomycetes</taxon>
        <taxon>Pleosporomycetidae</taxon>
        <taxon>Pleosporales</taxon>
        <taxon>Tetraplosphaeriaceae</taxon>
        <taxon>Polyplosphaeria</taxon>
    </lineage>
</organism>
<dbReference type="InterPro" id="IPR029062">
    <property type="entry name" value="Class_I_gatase-like"/>
</dbReference>
<evidence type="ECO:0000313" key="3">
    <source>
        <dbReference type="Proteomes" id="UP000799444"/>
    </source>
</evidence>
<dbReference type="InterPro" id="IPR002818">
    <property type="entry name" value="DJ-1/PfpI"/>
</dbReference>
<dbReference type="OrthoDB" id="543156at2759"/>
<dbReference type="InterPro" id="IPR052158">
    <property type="entry name" value="INH-QAR"/>
</dbReference>